<accession>A0ABU7BKG3</accession>
<evidence type="ECO:0000313" key="1">
    <source>
        <dbReference type="EMBL" id="MED6250229.1"/>
    </source>
</evidence>
<comment type="caution">
    <text evidence="1">The sequence shown here is derived from an EMBL/GenBank/DDBJ whole genome shotgun (WGS) entry which is preliminary data.</text>
</comment>
<organism evidence="1 2">
    <name type="scientific">Ataeniobius toweri</name>
    <dbReference type="NCBI Taxonomy" id="208326"/>
    <lineage>
        <taxon>Eukaryota</taxon>
        <taxon>Metazoa</taxon>
        <taxon>Chordata</taxon>
        <taxon>Craniata</taxon>
        <taxon>Vertebrata</taxon>
        <taxon>Euteleostomi</taxon>
        <taxon>Actinopterygii</taxon>
        <taxon>Neopterygii</taxon>
        <taxon>Teleostei</taxon>
        <taxon>Neoteleostei</taxon>
        <taxon>Acanthomorphata</taxon>
        <taxon>Ovalentaria</taxon>
        <taxon>Atherinomorphae</taxon>
        <taxon>Cyprinodontiformes</taxon>
        <taxon>Goodeidae</taxon>
        <taxon>Ataeniobius</taxon>
    </lineage>
</organism>
<dbReference type="Proteomes" id="UP001345963">
    <property type="component" value="Unassembled WGS sequence"/>
</dbReference>
<name>A0ABU7BKG3_9TELE</name>
<proteinExistence type="predicted"/>
<evidence type="ECO:0000313" key="2">
    <source>
        <dbReference type="Proteomes" id="UP001345963"/>
    </source>
</evidence>
<sequence length="70" mass="8392">MDNPHTERGSQDYYSIHRKQILSFLCGQSRFWTSLTSEPSLFSMPCCVYENRSFLYGQSSKVWQQYVKWK</sequence>
<keyword evidence="2" id="KW-1185">Reference proteome</keyword>
<gene>
    <name evidence="1" type="ORF">ATANTOWER_027239</name>
</gene>
<protein>
    <submittedName>
        <fullName evidence="1">Uncharacterized protein</fullName>
    </submittedName>
</protein>
<dbReference type="EMBL" id="JAHUTI010055788">
    <property type="protein sequence ID" value="MED6250229.1"/>
    <property type="molecule type" value="Genomic_DNA"/>
</dbReference>
<reference evidence="1 2" key="1">
    <citation type="submission" date="2021-07" db="EMBL/GenBank/DDBJ databases">
        <authorList>
            <person name="Palmer J.M."/>
        </authorList>
    </citation>
    <scope>NUCLEOTIDE SEQUENCE [LARGE SCALE GENOMIC DNA]</scope>
    <source>
        <strain evidence="1 2">AT_MEX2019</strain>
        <tissue evidence="1">Muscle</tissue>
    </source>
</reference>